<accession>A0A8J5TXW5</accession>
<name>A0A8J5TXW5_FUSOX</name>
<dbReference type="Proteomes" id="UP000694050">
    <property type="component" value="Unassembled WGS sequence"/>
</dbReference>
<dbReference type="AlphaFoldDB" id="A0A8J5TXW5"/>
<gene>
    <name evidence="1" type="ORF">Forpe1208_v015956</name>
</gene>
<dbReference type="EMBL" id="JAELUQ010000013">
    <property type="protein sequence ID" value="KAG7404196.1"/>
    <property type="molecule type" value="Genomic_DNA"/>
</dbReference>
<protein>
    <submittedName>
        <fullName evidence="1">Uncharacterized protein</fullName>
    </submittedName>
</protein>
<sequence>MGLKPTKEKFNNIAKGIHVQFKFAKSIYNKKYPDKKIQLTDYWIVWIMDYYAQVVKKFKENVSGQITEIQALLDGVDNDLSEGLRTIINHFKA</sequence>
<evidence type="ECO:0000313" key="1">
    <source>
        <dbReference type="EMBL" id="KAG7404196.1"/>
    </source>
</evidence>
<proteinExistence type="predicted"/>
<comment type="caution">
    <text evidence="1">The sequence shown here is derived from an EMBL/GenBank/DDBJ whole genome shotgun (WGS) entry which is preliminary data.</text>
</comment>
<reference evidence="1" key="1">
    <citation type="submission" date="2021-04" db="EMBL/GenBank/DDBJ databases">
        <title>First draft genome resource for Brassicaceae pathogens Fusarium oxysporum f. sp. raphani and Fusarium oxysporum f. sp. rapae.</title>
        <authorList>
            <person name="Asai S."/>
        </authorList>
    </citation>
    <scope>NUCLEOTIDE SEQUENCE</scope>
    <source>
        <strain evidence="1">Tf1208</strain>
    </source>
</reference>
<evidence type="ECO:0000313" key="2">
    <source>
        <dbReference type="Proteomes" id="UP000694050"/>
    </source>
</evidence>
<organism evidence="1 2">
    <name type="scientific">Fusarium oxysporum f. sp. rapae</name>
    <dbReference type="NCBI Taxonomy" id="485398"/>
    <lineage>
        <taxon>Eukaryota</taxon>
        <taxon>Fungi</taxon>
        <taxon>Dikarya</taxon>
        <taxon>Ascomycota</taxon>
        <taxon>Pezizomycotina</taxon>
        <taxon>Sordariomycetes</taxon>
        <taxon>Hypocreomycetidae</taxon>
        <taxon>Hypocreales</taxon>
        <taxon>Nectriaceae</taxon>
        <taxon>Fusarium</taxon>
        <taxon>Fusarium oxysporum species complex</taxon>
    </lineage>
</organism>